<dbReference type="PROSITE" id="PS50263">
    <property type="entry name" value="CN_HYDROLASE"/>
    <property type="match status" value="1"/>
</dbReference>
<dbReference type="GO" id="GO:0005737">
    <property type="term" value="C:cytoplasm"/>
    <property type="evidence" value="ECO:0007669"/>
    <property type="project" value="InterPro"/>
</dbReference>
<dbReference type="PANTHER" id="PTHR23090:SF9">
    <property type="entry name" value="GLUTAMINE-DEPENDENT NAD(+) SYNTHETASE"/>
    <property type="match status" value="1"/>
</dbReference>
<dbReference type="Pfam" id="PF02540">
    <property type="entry name" value="NAD_synthase"/>
    <property type="match status" value="1"/>
</dbReference>
<dbReference type="Pfam" id="PF00795">
    <property type="entry name" value="CN_hydrolase"/>
    <property type="match status" value="1"/>
</dbReference>
<dbReference type="InterPro" id="IPR014729">
    <property type="entry name" value="Rossmann-like_a/b/a_fold"/>
</dbReference>
<dbReference type="EC" id="6.3.5.1" evidence="7 8"/>
<dbReference type="CDD" id="cd00553">
    <property type="entry name" value="NAD_synthase"/>
    <property type="match status" value="1"/>
</dbReference>
<feature type="domain" description="CN hydrolase" evidence="10">
    <location>
        <begin position="5"/>
        <end position="245"/>
    </location>
</feature>
<keyword evidence="4 7" id="KW-0547">Nucleotide-binding</keyword>
<evidence type="ECO:0000256" key="6">
    <source>
        <dbReference type="ARBA" id="ARBA00023027"/>
    </source>
</evidence>
<evidence type="ECO:0000256" key="1">
    <source>
        <dbReference type="ARBA" id="ARBA00005188"/>
    </source>
</evidence>
<evidence type="ECO:0000313" key="11">
    <source>
        <dbReference type="EMBL" id="MBT0956125.1"/>
    </source>
</evidence>
<feature type="binding site" evidence="7">
    <location>
        <position position="521"/>
    </location>
    <ligand>
        <name>deamido-NAD(+)</name>
        <dbReference type="ChEBI" id="CHEBI:58437"/>
        <note>ligand shared between two neighboring subunits</note>
    </ligand>
</feature>
<dbReference type="InterPro" id="IPR003694">
    <property type="entry name" value="NAD_synthase"/>
</dbReference>
<comment type="similarity">
    <text evidence="2 7 8">In the C-terminal section; belongs to the NAD synthetase family.</text>
</comment>
<evidence type="ECO:0000256" key="7">
    <source>
        <dbReference type="HAMAP-Rule" id="MF_02090"/>
    </source>
</evidence>
<feature type="binding site" evidence="7">
    <location>
        <position position="373"/>
    </location>
    <ligand>
        <name>deamido-NAD(+)</name>
        <dbReference type="ChEBI" id="CHEBI:58437"/>
        <note>ligand shared between two neighboring subunits</note>
    </ligand>
</feature>
<dbReference type="PANTHER" id="PTHR23090">
    <property type="entry name" value="NH 3 /GLUTAMINE-DEPENDENT NAD + SYNTHETASE"/>
    <property type="match status" value="1"/>
</dbReference>
<dbReference type="GO" id="GO:0008795">
    <property type="term" value="F:NAD+ synthase activity"/>
    <property type="evidence" value="ECO:0007669"/>
    <property type="project" value="UniProtKB-UniRule"/>
</dbReference>
<feature type="binding site" evidence="7">
    <location>
        <position position="397"/>
    </location>
    <ligand>
        <name>ATP</name>
        <dbReference type="ChEBI" id="CHEBI:30616"/>
    </ligand>
</feature>
<dbReference type="GO" id="GO:0003952">
    <property type="term" value="F:NAD+ synthase (glutamine-hydrolyzing) activity"/>
    <property type="evidence" value="ECO:0007669"/>
    <property type="project" value="UniProtKB-UniRule"/>
</dbReference>
<evidence type="ECO:0000256" key="4">
    <source>
        <dbReference type="ARBA" id="ARBA00022741"/>
    </source>
</evidence>
<keyword evidence="3 7" id="KW-0436">Ligase</keyword>
<dbReference type="GO" id="GO:0004359">
    <property type="term" value="F:glutaminase activity"/>
    <property type="evidence" value="ECO:0007669"/>
    <property type="project" value="InterPro"/>
</dbReference>
<dbReference type="InterPro" id="IPR022310">
    <property type="entry name" value="NAD/GMP_synthase"/>
</dbReference>
<dbReference type="HAMAP" id="MF_02090">
    <property type="entry name" value="NadE_glutamine_dep"/>
    <property type="match status" value="1"/>
</dbReference>
<comment type="caution">
    <text evidence="11">The sequence shown here is derived from an EMBL/GenBank/DDBJ whole genome shotgun (WGS) entry which is preliminary data.</text>
</comment>
<proteinExistence type="inferred from homology"/>
<feature type="active site" description="Nucleophile; for glutaminase activity" evidence="7">
    <location>
        <position position="149"/>
    </location>
</feature>
<feature type="binding site" evidence="7">
    <location>
        <position position="175"/>
    </location>
    <ligand>
        <name>L-glutamine</name>
        <dbReference type="ChEBI" id="CHEBI:58359"/>
    </ligand>
</feature>
<evidence type="ECO:0000259" key="10">
    <source>
        <dbReference type="PROSITE" id="PS50263"/>
    </source>
</evidence>
<dbReference type="EMBL" id="JADQAZ010000001">
    <property type="protein sequence ID" value="MBT0956125.1"/>
    <property type="molecule type" value="Genomic_DNA"/>
</dbReference>
<sequence>MSERFRLTLGQLNPTVGDLSRNARKAAEAWAQAKAEGADMLALPEMFITGYQVQDLVMKPAFVADALRHVEQLAADCADGPVLAIGGPLMQEGQLFNAYFICEGGKIAARILKHKLPNDGVFDEVRLYTPGPICGPYVAGPVRVGSPICEDAWHRDVPEALAETGAEILVVPNGSPYHRVKRDVRVGHMVQRVVETGLPLVYLNMVGGQDDQVFDGGSFVLNPGGGLAVQLPVFDEAVVTVEFEQRAEGWTCLEGEKAPVPDVYEQDYRVMVEALRDYMGKAGFSKVLLGLSGGIDSAIVAAIAADALGPENVRCVMLPSEYTSAHSLEDAAGVANALGCRLDTVPIGGPRAAVTEALAPLLEGTEPDVTEENIQSRLRGVILMALSNKFGEMLLTTGNKSEVAVGYATIYGDMAGGYNPIKDMYKTRVFETCRWRNANHRPWMRGPEGEVIPVRVIDKPPSAELRPDQKDEDSLPPYPVLDRILEMLVDEEASVAEIVAEGFERDTVKRVEHLLYISEYKRFQSAPGARLSPRAFWLDRRYPIVNRWRDDSADRNDG</sequence>
<evidence type="ECO:0000256" key="8">
    <source>
        <dbReference type="PIRNR" id="PIRNR006630"/>
    </source>
</evidence>
<comment type="caution">
    <text evidence="7">Lacks conserved residue(s) required for the propagation of feature annotation.</text>
</comment>
<keyword evidence="6 7" id="KW-0520">NAD</keyword>
<dbReference type="SUPFAM" id="SSF56317">
    <property type="entry name" value="Carbon-nitrogen hydrolase"/>
    <property type="match status" value="1"/>
</dbReference>
<dbReference type="GO" id="GO:0005524">
    <property type="term" value="F:ATP binding"/>
    <property type="evidence" value="ECO:0007669"/>
    <property type="project" value="UniProtKB-UniRule"/>
</dbReference>
<dbReference type="CDD" id="cd07570">
    <property type="entry name" value="GAT_Gln-NAD-synth"/>
    <property type="match status" value="1"/>
</dbReference>
<comment type="catalytic activity">
    <reaction evidence="7 8">
        <text>deamido-NAD(+) + L-glutamine + ATP + H2O = L-glutamate + AMP + diphosphate + NAD(+) + H(+)</text>
        <dbReference type="Rhea" id="RHEA:24384"/>
        <dbReference type="ChEBI" id="CHEBI:15377"/>
        <dbReference type="ChEBI" id="CHEBI:15378"/>
        <dbReference type="ChEBI" id="CHEBI:29985"/>
        <dbReference type="ChEBI" id="CHEBI:30616"/>
        <dbReference type="ChEBI" id="CHEBI:33019"/>
        <dbReference type="ChEBI" id="CHEBI:57540"/>
        <dbReference type="ChEBI" id="CHEBI:58359"/>
        <dbReference type="ChEBI" id="CHEBI:58437"/>
        <dbReference type="ChEBI" id="CHEBI:456215"/>
        <dbReference type="EC" id="6.3.5.1"/>
    </reaction>
</comment>
<evidence type="ECO:0000256" key="9">
    <source>
        <dbReference type="RuleBase" id="RU003811"/>
    </source>
</evidence>
<dbReference type="PIRSF" id="PIRSF006630">
    <property type="entry name" value="NADS_GAT"/>
    <property type="match status" value="1"/>
</dbReference>
<gene>
    <name evidence="7" type="primary">nadE</name>
    <name evidence="11" type="ORF">IV417_01895</name>
</gene>
<comment type="pathway">
    <text evidence="1 7 8">Cofactor biosynthesis; NAD(+) biosynthesis; NAD(+) from deamido-NAD(+) (L-Gln route): step 1/1.</text>
</comment>
<accession>A0AAP2G2M4</accession>
<dbReference type="Gene3D" id="3.40.50.620">
    <property type="entry name" value="HUPs"/>
    <property type="match status" value="1"/>
</dbReference>
<evidence type="ECO:0000313" key="12">
    <source>
        <dbReference type="Proteomes" id="UP001315686"/>
    </source>
</evidence>
<evidence type="ECO:0000256" key="2">
    <source>
        <dbReference type="ARBA" id="ARBA00007145"/>
    </source>
</evidence>
<comment type="function">
    <text evidence="7">Catalyzes the ATP-dependent amidation of deamido-NAD to form NAD. Uses L-glutamine as a nitrogen source.</text>
</comment>
<keyword evidence="5 7" id="KW-0067">ATP-binding</keyword>
<dbReference type="NCBIfam" id="TIGR00552">
    <property type="entry name" value="nadE"/>
    <property type="match status" value="1"/>
</dbReference>
<comment type="similarity">
    <text evidence="9">Belongs to the NAD synthetase family.</text>
</comment>
<dbReference type="FunFam" id="3.40.50.620:FF:000106">
    <property type="entry name" value="Glutamine-dependent NAD(+) synthetase"/>
    <property type="match status" value="1"/>
</dbReference>
<protein>
    <recommendedName>
        <fullName evidence="7 8">Glutamine-dependent NAD(+) synthetase</fullName>
        <ecNumber evidence="7 8">6.3.5.1</ecNumber>
    </recommendedName>
    <alternativeName>
        <fullName evidence="7 8">NAD(+) synthase [glutamine-hydrolyzing]</fullName>
    </alternativeName>
</protein>
<dbReference type="NCBIfam" id="NF010588">
    <property type="entry name" value="PRK13981.1"/>
    <property type="match status" value="1"/>
</dbReference>
<name>A0AAP2G2M4_9RHOB</name>
<organism evidence="11 12">
    <name type="scientific">Harenicola maris</name>
    <dbReference type="NCBI Taxonomy" id="2841044"/>
    <lineage>
        <taxon>Bacteria</taxon>
        <taxon>Pseudomonadati</taxon>
        <taxon>Pseudomonadota</taxon>
        <taxon>Alphaproteobacteria</taxon>
        <taxon>Rhodobacterales</taxon>
        <taxon>Paracoccaceae</taxon>
        <taxon>Harenicola</taxon>
    </lineage>
</organism>
<dbReference type="GO" id="GO:0009435">
    <property type="term" value="P:NAD+ biosynthetic process"/>
    <property type="evidence" value="ECO:0007669"/>
    <property type="project" value="UniProtKB-UniRule"/>
</dbReference>
<dbReference type="RefSeq" id="WP_327792337.1">
    <property type="nucleotide sequence ID" value="NZ_JADQAZ010000001.1"/>
</dbReference>
<reference evidence="11 12" key="1">
    <citation type="journal article" date="2021" name="Arch. Microbiol.">
        <title>Harenicola maris gen. nov., sp. nov. isolated from the Sea of Japan shallow sediments.</title>
        <authorList>
            <person name="Romanenko L.A."/>
            <person name="Kurilenko V.V."/>
            <person name="Chernysheva N.Y."/>
            <person name="Tekutyeva L.A."/>
            <person name="Velansky P.V."/>
            <person name="Svetashev V.I."/>
            <person name="Isaeva M.P."/>
        </authorList>
    </citation>
    <scope>NUCLEOTIDE SEQUENCE [LARGE SCALE GENOMIC DNA]</scope>
    <source>
        <strain evidence="11 12">KMM 3653</strain>
    </source>
</reference>
<feature type="binding site" evidence="7">
    <location>
        <begin position="290"/>
        <end position="297"/>
    </location>
    <ligand>
        <name>ATP</name>
        <dbReference type="ChEBI" id="CHEBI:30616"/>
    </ligand>
</feature>
<dbReference type="AlphaFoldDB" id="A0AAP2G2M4"/>
<feature type="binding site" evidence="7">
    <location>
        <position position="402"/>
    </location>
    <ligand>
        <name>deamido-NAD(+)</name>
        <dbReference type="ChEBI" id="CHEBI:58437"/>
        <note>ligand shared between two neighboring subunits</note>
    </ligand>
</feature>
<dbReference type="InterPro" id="IPR036526">
    <property type="entry name" value="C-N_Hydrolase_sf"/>
</dbReference>
<dbReference type="SUPFAM" id="SSF52402">
    <property type="entry name" value="Adenine nucleotide alpha hydrolases-like"/>
    <property type="match status" value="1"/>
</dbReference>
<dbReference type="InterPro" id="IPR014445">
    <property type="entry name" value="Gln-dep_NAD_synthase"/>
</dbReference>
<dbReference type="Proteomes" id="UP001315686">
    <property type="component" value="Unassembled WGS sequence"/>
</dbReference>
<feature type="binding site" evidence="7">
    <location>
        <position position="181"/>
    </location>
    <ligand>
        <name>L-glutamine</name>
        <dbReference type="ChEBI" id="CHEBI:58359"/>
    </ligand>
</feature>
<feature type="active site" description="Proton acceptor; for glutaminase activity" evidence="7">
    <location>
        <position position="45"/>
    </location>
</feature>
<dbReference type="Gene3D" id="3.60.110.10">
    <property type="entry name" value="Carbon-nitrogen hydrolase"/>
    <property type="match status" value="1"/>
</dbReference>
<feature type="active site" description="For glutaminase activity" evidence="7">
    <location>
        <position position="113"/>
    </location>
</feature>
<evidence type="ECO:0000256" key="3">
    <source>
        <dbReference type="ARBA" id="ARBA00022598"/>
    </source>
</evidence>
<evidence type="ECO:0000256" key="5">
    <source>
        <dbReference type="ARBA" id="ARBA00022840"/>
    </source>
</evidence>
<keyword evidence="12" id="KW-1185">Reference proteome</keyword>
<dbReference type="InterPro" id="IPR003010">
    <property type="entry name" value="C-N_Hydrolase"/>
</dbReference>